<evidence type="ECO:0008006" key="4">
    <source>
        <dbReference type="Google" id="ProtNLM"/>
    </source>
</evidence>
<evidence type="ECO:0000256" key="1">
    <source>
        <dbReference type="SAM" id="Phobius"/>
    </source>
</evidence>
<dbReference type="Proteomes" id="UP001241110">
    <property type="component" value="Unassembled WGS sequence"/>
</dbReference>
<dbReference type="AlphaFoldDB" id="A0AAE3QV26"/>
<proteinExistence type="predicted"/>
<name>A0AAE3QV26_9BACT</name>
<evidence type="ECO:0000313" key="3">
    <source>
        <dbReference type="Proteomes" id="UP001241110"/>
    </source>
</evidence>
<gene>
    <name evidence="2" type="ORF">QNI16_35920</name>
</gene>
<feature type="transmembrane region" description="Helical" evidence="1">
    <location>
        <begin position="16"/>
        <end position="36"/>
    </location>
</feature>
<protein>
    <recommendedName>
        <fullName evidence="4">Conjugative transposon protein TraK</fullName>
    </recommendedName>
</protein>
<dbReference type="EMBL" id="JASJOS010000025">
    <property type="protein sequence ID" value="MDJ1485925.1"/>
    <property type="molecule type" value="Genomic_DNA"/>
</dbReference>
<accession>A0AAE3QV26</accession>
<evidence type="ECO:0000313" key="2">
    <source>
        <dbReference type="EMBL" id="MDJ1485925.1"/>
    </source>
</evidence>
<sequence>MQAPDFNKTLRTTQRMAQLAMLLLVATNLLWVTVYFSTRSKGEQRVYVVSDHTTTAASLVTNYKPTVYEGKNHVKNFFTLMHSHDASNYAERINSALRLIDKQIGARLYNKMKQGGILEHYTRFNSRTEVEIDSVRLDMSVEPYKGAIYTRQKYLYDNQVETIPIAADFEMIRTHRSEDNPFGLQIIGFDYKAYNPPIDR</sequence>
<dbReference type="RefSeq" id="WP_313989122.1">
    <property type="nucleotide sequence ID" value="NZ_JASJOS010000025.1"/>
</dbReference>
<keyword evidence="1" id="KW-0812">Transmembrane</keyword>
<organism evidence="2 3">
    <name type="scientific">Xanthocytophaga flava</name>
    <dbReference type="NCBI Taxonomy" id="3048013"/>
    <lineage>
        <taxon>Bacteria</taxon>
        <taxon>Pseudomonadati</taxon>
        <taxon>Bacteroidota</taxon>
        <taxon>Cytophagia</taxon>
        <taxon>Cytophagales</taxon>
        <taxon>Rhodocytophagaceae</taxon>
        <taxon>Xanthocytophaga</taxon>
    </lineage>
</organism>
<reference evidence="2" key="1">
    <citation type="submission" date="2023-05" db="EMBL/GenBank/DDBJ databases">
        <authorList>
            <person name="Zhang X."/>
        </authorList>
    </citation>
    <scope>NUCLEOTIDE SEQUENCE</scope>
    <source>
        <strain evidence="2">YF14B1</strain>
    </source>
</reference>
<comment type="caution">
    <text evidence="2">The sequence shown here is derived from an EMBL/GenBank/DDBJ whole genome shotgun (WGS) entry which is preliminary data.</text>
</comment>
<keyword evidence="1" id="KW-0472">Membrane</keyword>
<keyword evidence="1" id="KW-1133">Transmembrane helix</keyword>